<evidence type="ECO:0000256" key="5">
    <source>
        <dbReference type="SAM" id="Phobius"/>
    </source>
</evidence>
<evidence type="ECO:0000256" key="1">
    <source>
        <dbReference type="ARBA" id="ARBA00001946"/>
    </source>
</evidence>
<dbReference type="InterPro" id="IPR050469">
    <property type="entry name" value="Diguanylate_Cyclase"/>
</dbReference>
<dbReference type="SUPFAM" id="SSF55073">
    <property type="entry name" value="Nucleotide cyclase"/>
    <property type="match status" value="1"/>
</dbReference>
<evidence type="ECO:0000256" key="3">
    <source>
        <dbReference type="ARBA" id="ARBA00012528"/>
    </source>
</evidence>
<dbReference type="CDD" id="cd12915">
    <property type="entry name" value="PDC2_DGC_like"/>
    <property type="match status" value="1"/>
</dbReference>
<dbReference type="PATRIC" id="fig|317.174.peg.4789"/>
<dbReference type="Proteomes" id="UP000028643">
    <property type="component" value="Unassembled WGS sequence"/>
</dbReference>
<sequence length="506" mass="55691">MKNGIRLAVTLVSVVCFSLALLTAWTVWTSRARVLNEVKVNSLNLTQALDTYSESVIKQSSMLLLGLVERLENEEVDVAQIERIRKLVSEQQYLLAQINGITIYGRSGEWLMASSGEEKGAFANSGDRAFFIHHQNDPSREAFIGPPIRSRSTHNWVITVSRRIDNRQGQFAGVVAVTLGIRNFLDLFGKIDVGQDGAIGLTYTDGQMLVRYPFREQDMERNFSTSPLYTQYLVDRSVGTASYVSSLDGVARLYAFRRNESLPLVTTVAIGKNEALTAWRSESLLSAGVVLVLLFAVSGIGWLLIKDIKRRIEAEADLVDAREALLETNKQLKVLASKDQLTGIANRRTFDETLASESHRAHREGSMLALLMIDIDYFKRFNDTYGHVAGDECIKAVSEAIRGCLKRTSDFVARYGGEELAVILPNTDASGAVTVAEHILQTLTGLNIPHAESQFARVTASIGVASMPGAQLPGRQLELIEAADQALYRAKAAGRNQLMVDTAYGA</sequence>
<dbReference type="InterPro" id="IPR000160">
    <property type="entry name" value="GGDEF_dom"/>
</dbReference>
<dbReference type="AlphaFoldDB" id="A0A085UV71"/>
<accession>A0A085UV71</accession>
<comment type="cofactor">
    <cofactor evidence="1">
        <name>Mg(2+)</name>
        <dbReference type="ChEBI" id="CHEBI:18420"/>
    </cofactor>
</comment>
<comment type="subcellular location">
    <subcellularLocation>
        <location evidence="2">Cell inner membrane</location>
    </subcellularLocation>
</comment>
<gene>
    <name evidence="7" type="ORF">IV02_23410</name>
</gene>
<dbReference type="NCBIfam" id="TIGR00254">
    <property type="entry name" value="GGDEF"/>
    <property type="match status" value="1"/>
</dbReference>
<comment type="catalytic activity">
    <reaction evidence="4">
        <text>2 GTP = 3',3'-c-di-GMP + 2 diphosphate</text>
        <dbReference type="Rhea" id="RHEA:24898"/>
        <dbReference type="ChEBI" id="CHEBI:33019"/>
        <dbReference type="ChEBI" id="CHEBI:37565"/>
        <dbReference type="ChEBI" id="CHEBI:58805"/>
        <dbReference type="EC" id="2.7.7.65"/>
    </reaction>
</comment>
<comment type="caution">
    <text evidence="7">The sequence shown here is derived from an EMBL/GenBank/DDBJ whole genome shotgun (WGS) entry which is preliminary data.</text>
</comment>
<keyword evidence="5" id="KW-0812">Transmembrane</keyword>
<organism evidence="7 8">
    <name type="scientific">Pseudomonas syringae</name>
    <dbReference type="NCBI Taxonomy" id="317"/>
    <lineage>
        <taxon>Bacteria</taxon>
        <taxon>Pseudomonadati</taxon>
        <taxon>Pseudomonadota</taxon>
        <taxon>Gammaproteobacteria</taxon>
        <taxon>Pseudomonadales</taxon>
        <taxon>Pseudomonadaceae</taxon>
        <taxon>Pseudomonas</taxon>
    </lineage>
</organism>
<dbReference type="FunFam" id="3.30.70.270:FF:000001">
    <property type="entry name" value="Diguanylate cyclase domain protein"/>
    <property type="match status" value="1"/>
</dbReference>
<keyword evidence="5" id="KW-0472">Membrane</keyword>
<keyword evidence="5" id="KW-1133">Transmembrane helix</keyword>
<dbReference type="GO" id="GO:0052621">
    <property type="term" value="F:diguanylate cyclase activity"/>
    <property type="evidence" value="ECO:0007669"/>
    <property type="project" value="UniProtKB-EC"/>
</dbReference>
<dbReference type="GO" id="GO:0005886">
    <property type="term" value="C:plasma membrane"/>
    <property type="evidence" value="ECO:0007669"/>
    <property type="project" value="UniProtKB-SubCell"/>
</dbReference>
<dbReference type="EC" id="2.7.7.65" evidence="3"/>
<dbReference type="Gene3D" id="3.30.70.270">
    <property type="match status" value="1"/>
</dbReference>
<feature type="transmembrane region" description="Helical" evidence="5">
    <location>
        <begin position="284"/>
        <end position="305"/>
    </location>
</feature>
<reference evidence="7 8" key="1">
    <citation type="submission" date="2014-07" db="EMBL/GenBank/DDBJ databases">
        <title>Draft Genome Sequences of Environmental Pseudomonas syringae strains.</title>
        <authorList>
            <person name="Baltrus D.A."/>
            <person name="Berge O."/>
            <person name="Morris C."/>
        </authorList>
    </citation>
    <scope>NUCLEOTIDE SEQUENCE [LARGE SCALE GENOMIC DNA]</scope>
    <source>
        <strain evidence="7 8">CEB003</strain>
    </source>
</reference>
<evidence type="ECO:0000313" key="7">
    <source>
        <dbReference type="EMBL" id="KFE47084.1"/>
    </source>
</evidence>
<dbReference type="PANTHER" id="PTHR45138">
    <property type="entry name" value="REGULATORY COMPONENTS OF SENSORY TRANSDUCTION SYSTEM"/>
    <property type="match status" value="1"/>
</dbReference>
<evidence type="ECO:0000313" key="8">
    <source>
        <dbReference type="Proteomes" id="UP000028643"/>
    </source>
</evidence>
<dbReference type="CDD" id="cd12914">
    <property type="entry name" value="PDC1_DGC_like"/>
    <property type="match status" value="1"/>
</dbReference>
<dbReference type="PANTHER" id="PTHR45138:SF9">
    <property type="entry name" value="DIGUANYLATE CYCLASE DGCM-RELATED"/>
    <property type="match status" value="1"/>
</dbReference>
<dbReference type="PROSITE" id="PS50887">
    <property type="entry name" value="GGDEF"/>
    <property type="match status" value="1"/>
</dbReference>
<dbReference type="InterPro" id="IPR043128">
    <property type="entry name" value="Rev_trsase/Diguanyl_cyclase"/>
</dbReference>
<protein>
    <recommendedName>
        <fullName evidence="3">diguanylate cyclase</fullName>
        <ecNumber evidence="3">2.7.7.65</ecNumber>
    </recommendedName>
</protein>
<name>A0A085UV71_PSESX</name>
<dbReference type="SMART" id="SM00267">
    <property type="entry name" value="GGDEF"/>
    <property type="match status" value="1"/>
</dbReference>
<evidence type="ECO:0000256" key="2">
    <source>
        <dbReference type="ARBA" id="ARBA00004533"/>
    </source>
</evidence>
<dbReference type="InterPro" id="IPR054327">
    <property type="entry name" value="His-kinase-like_sensor"/>
</dbReference>
<dbReference type="CDD" id="cd01949">
    <property type="entry name" value="GGDEF"/>
    <property type="match status" value="1"/>
</dbReference>
<proteinExistence type="predicted"/>
<dbReference type="EMBL" id="JPQT01000130">
    <property type="protein sequence ID" value="KFE47084.1"/>
    <property type="molecule type" value="Genomic_DNA"/>
</dbReference>
<dbReference type="GO" id="GO:0043709">
    <property type="term" value="P:cell adhesion involved in single-species biofilm formation"/>
    <property type="evidence" value="ECO:0007669"/>
    <property type="project" value="TreeGrafter"/>
</dbReference>
<evidence type="ECO:0000256" key="4">
    <source>
        <dbReference type="ARBA" id="ARBA00034247"/>
    </source>
</evidence>
<feature type="domain" description="GGDEF" evidence="6">
    <location>
        <begin position="366"/>
        <end position="503"/>
    </location>
</feature>
<dbReference type="InterPro" id="IPR029787">
    <property type="entry name" value="Nucleotide_cyclase"/>
</dbReference>
<dbReference type="Pfam" id="PF22588">
    <property type="entry name" value="dCache_1_like"/>
    <property type="match status" value="1"/>
</dbReference>
<dbReference type="Pfam" id="PF00990">
    <property type="entry name" value="GGDEF"/>
    <property type="match status" value="1"/>
</dbReference>
<dbReference type="GO" id="GO:1902201">
    <property type="term" value="P:negative regulation of bacterial-type flagellum-dependent cell motility"/>
    <property type="evidence" value="ECO:0007669"/>
    <property type="project" value="TreeGrafter"/>
</dbReference>
<evidence type="ECO:0000259" key="6">
    <source>
        <dbReference type="PROSITE" id="PS50887"/>
    </source>
</evidence>
<dbReference type="RefSeq" id="WP_047578076.1">
    <property type="nucleotide sequence ID" value="NZ_JPQT01000130.1"/>
</dbReference>
<dbReference type="Gene3D" id="3.30.450.20">
    <property type="entry name" value="PAS domain"/>
    <property type="match status" value="2"/>
</dbReference>